<evidence type="ECO:0000313" key="3">
    <source>
        <dbReference type="Proteomes" id="UP000253426"/>
    </source>
</evidence>
<organism evidence="2 3">
    <name type="scientific">Roseimicrobium gellanilyticum</name>
    <dbReference type="NCBI Taxonomy" id="748857"/>
    <lineage>
        <taxon>Bacteria</taxon>
        <taxon>Pseudomonadati</taxon>
        <taxon>Verrucomicrobiota</taxon>
        <taxon>Verrucomicrobiia</taxon>
        <taxon>Verrucomicrobiales</taxon>
        <taxon>Verrucomicrobiaceae</taxon>
        <taxon>Roseimicrobium</taxon>
    </lineage>
</organism>
<sequence>MLTQFHPPKISSPRKSEVTEPEDSPAINLLPAFIRLPKSPAQCPLTGLSRSALNELILPCAANGYKPPVKSIVLKKKHAVRGVRLIHVGSLLNYLNSLNGEEVAV</sequence>
<accession>A0A366HFY4</accession>
<comment type="caution">
    <text evidence="2">The sequence shown here is derived from an EMBL/GenBank/DDBJ whole genome shotgun (WGS) entry which is preliminary data.</text>
</comment>
<evidence type="ECO:0000256" key="1">
    <source>
        <dbReference type="SAM" id="MobiDB-lite"/>
    </source>
</evidence>
<dbReference type="Proteomes" id="UP000253426">
    <property type="component" value="Unassembled WGS sequence"/>
</dbReference>
<protein>
    <recommendedName>
        <fullName evidence="4">Pyocin activator protein PrtN</fullName>
    </recommendedName>
</protein>
<dbReference type="AlphaFoldDB" id="A0A366HFY4"/>
<reference evidence="2 3" key="1">
    <citation type="submission" date="2018-06" db="EMBL/GenBank/DDBJ databases">
        <title>Genomic Encyclopedia of Type Strains, Phase IV (KMG-IV): sequencing the most valuable type-strain genomes for metagenomic binning, comparative biology and taxonomic classification.</title>
        <authorList>
            <person name="Goeker M."/>
        </authorList>
    </citation>
    <scope>NUCLEOTIDE SEQUENCE [LARGE SCALE GENOMIC DNA]</scope>
    <source>
        <strain evidence="2 3">DSM 25532</strain>
    </source>
</reference>
<name>A0A366HFY4_9BACT</name>
<proteinExistence type="predicted"/>
<dbReference type="EMBL" id="QNRR01000007">
    <property type="protein sequence ID" value="RBP41472.1"/>
    <property type="molecule type" value="Genomic_DNA"/>
</dbReference>
<feature type="region of interest" description="Disordered" evidence="1">
    <location>
        <begin position="1"/>
        <end position="23"/>
    </location>
</feature>
<evidence type="ECO:0008006" key="4">
    <source>
        <dbReference type="Google" id="ProtNLM"/>
    </source>
</evidence>
<keyword evidence="3" id="KW-1185">Reference proteome</keyword>
<evidence type="ECO:0000313" key="2">
    <source>
        <dbReference type="EMBL" id="RBP41472.1"/>
    </source>
</evidence>
<gene>
    <name evidence="2" type="ORF">DES53_107304</name>
</gene>